<dbReference type="EMBL" id="CAADFE010000125">
    <property type="protein sequence ID" value="VFJ77480.1"/>
    <property type="molecule type" value="Genomic_DNA"/>
</dbReference>
<evidence type="ECO:0000256" key="1">
    <source>
        <dbReference type="SAM" id="SignalP"/>
    </source>
</evidence>
<sequence>MLRWRILSRILFLFSAVWVLFPGSSAVAAVESCYDRISADSDRPAPERVLYVLVDQTTPWTEKEYRKKQKTINPVSKHIARHISQLASNWPKRGDIVSIITFSAISQGRDVAEVLVIQADGLPPESAQDRWRQSQIRAFKACFRNQRLKARIAIGRGIRNVLEHADGSIRRSEILQSMHRFTTTHLKRYPNADITLLIASDFLENSSVMSFYRKGNTFEVDDSAALERTNQARLIPDFRGAKVFGVGLGLGSDLFKSFKKTQSVADFWEGYFKHGKGNLIELGRPMLQRKNLD</sequence>
<name>A0A450U2W9_9GAMM</name>
<evidence type="ECO:0000313" key="2">
    <source>
        <dbReference type="EMBL" id="VFJ77480.1"/>
    </source>
</evidence>
<reference evidence="2" key="1">
    <citation type="submission" date="2019-02" db="EMBL/GenBank/DDBJ databases">
        <authorList>
            <person name="Gruber-Vodicka R. H."/>
            <person name="Seah K. B. B."/>
        </authorList>
    </citation>
    <scope>NUCLEOTIDE SEQUENCE</scope>
    <source>
        <strain evidence="2">BECK_BZ131</strain>
    </source>
</reference>
<dbReference type="AlphaFoldDB" id="A0A450U2W9"/>
<protein>
    <recommendedName>
        <fullName evidence="3">VWFA domain-containing protein</fullName>
    </recommendedName>
</protein>
<keyword evidence="1" id="KW-0732">Signal</keyword>
<evidence type="ECO:0008006" key="3">
    <source>
        <dbReference type="Google" id="ProtNLM"/>
    </source>
</evidence>
<organism evidence="2">
    <name type="scientific">Candidatus Kentrum sp. FW</name>
    <dbReference type="NCBI Taxonomy" id="2126338"/>
    <lineage>
        <taxon>Bacteria</taxon>
        <taxon>Pseudomonadati</taxon>
        <taxon>Pseudomonadota</taxon>
        <taxon>Gammaproteobacteria</taxon>
        <taxon>Candidatus Kentrum</taxon>
    </lineage>
</organism>
<gene>
    <name evidence="2" type="ORF">BECKFW1821C_GA0114237_11255</name>
</gene>
<accession>A0A450U2W9</accession>
<feature type="chain" id="PRO_5019212218" description="VWFA domain-containing protein" evidence="1">
    <location>
        <begin position="29"/>
        <end position="293"/>
    </location>
</feature>
<proteinExistence type="predicted"/>
<feature type="signal peptide" evidence="1">
    <location>
        <begin position="1"/>
        <end position="28"/>
    </location>
</feature>